<dbReference type="Gene3D" id="3.40.50.10540">
    <property type="entry name" value="Crotonobetainyl-coa:carnitine coa-transferase, domain 1"/>
    <property type="match status" value="1"/>
</dbReference>
<comment type="caution">
    <text evidence="1">The sequence shown here is derived from an EMBL/GenBank/DDBJ whole genome shotgun (WGS) entry which is preliminary data.</text>
</comment>
<name>A0A4Q2RGE3_9HYPH</name>
<dbReference type="OrthoDB" id="5720311at2"/>
<sequence length="245" mass="26839">MGSRTSVGDSLPQQEAASFVDLIYDTGDEPISVAVWSERECHAPAQAVGRPNWLDNPRFRTVADRQRNIDARLALTQEVLLARTARPRLAGAARHRRRAMHPVLTRNATLDDRQVRAHGIVTGLDHPRAFQAPRRRSTRPRRTTGANAEAVLREVGVKAGRFAPTSPHGCTAHHKWLLWQVGNSARWRASSATSATTRSASIFIRSTATPPSTAATSISWNAAWRGATTSWAIMGLPIWHPGPGC</sequence>
<keyword evidence="2" id="KW-1185">Reference proteome</keyword>
<organism evidence="1 2">
    <name type="scientific">Lichenibacterium ramalinae</name>
    <dbReference type="NCBI Taxonomy" id="2316527"/>
    <lineage>
        <taxon>Bacteria</taxon>
        <taxon>Pseudomonadati</taxon>
        <taxon>Pseudomonadota</taxon>
        <taxon>Alphaproteobacteria</taxon>
        <taxon>Hyphomicrobiales</taxon>
        <taxon>Lichenihabitantaceae</taxon>
        <taxon>Lichenibacterium</taxon>
    </lineage>
</organism>
<protein>
    <submittedName>
        <fullName evidence="1">Uncharacterized protein</fullName>
    </submittedName>
</protein>
<dbReference type="InterPro" id="IPR023606">
    <property type="entry name" value="CoA-Trfase_III_dom_1_sf"/>
</dbReference>
<accession>A0A4Q2RGE3</accession>
<evidence type="ECO:0000313" key="1">
    <source>
        <dbReference type="EMBL" id="RYB06561.1"/>
    </source>
</evidence>
<dbReference type="Gene3D" id="3.30.1540.10">
    <property type="entry name" value="formyl-coa transferase, domain 3"/>
    <property type="match status" value="1"/>
</dbReference>
<dbReference type="AlphaFoldDB" id="A0A4Q2RGE3"/>
<dbReference type="InterPro" id="IPR044855">
    <property type="entry name" value="CoA-Trfase_III_dom3_sf"/>
</dbReference>
<dbReference type="Pfam" id="PF02515">
    <property type="entry name" value="CoA_transf_3"/>
    <property type="match status" value="1"/>
</dbReference>
<dbReference type="SUPFAM" id="SSF89796">
    <property type="entry name" value="CoA-transferase family III (CaiB/BaiF)"/>
    <property type="match status" value="1"/>
</dbReference>
<reference evidence="1 2" key="1">
    <citation type="submission" date="2018-09" db="EMBL/GenBank/DDBJ databases">
        <authorList>
            <person name="Grouzdev D.S."/>
            <person name="Krutkina M.S."/>
        </authorList>
    </citation>
    <scope>NUCLEOTIDE SEQUENCE [LARGE SCALE GENOMIC DNA]</scope>
    <source>
        <strain evidence="1 2">RmlP001</strain>
    </source>
</reference>
<dbReference type="EMBL" id="QYBC01000003">
    <property type="protein sequence ID" value="RYB06561.1"/>
    <property type="molecule type" value="Genomic_DNA"/>
</dbReference>
<evidence type="ECO:0000313" key="2">
    <source>
        <dbReference type="Proteomes" id="UP000289411"/>
    </source>
</evidence>
<gene>
    <name evidence="1" type="ORF">D3272_04280</name>
</gene>
<dbReference type="Proteomes" id="UP000289411">
    <property type="component" value="Unassembled WGS sequence"/>
</dbReference>
<reference evidence="1 2" key="2">
    <citation type="submission" date="2019-02" db="EMBL/GenBank/DDBJ databases">
        <title>'Lichenibacterium ramalinii' gen. nov. sp. nov., 'Lichenibacterium minor' gen. nov. sp. nov.</title>
        <authorList>
            <person name="Pankratov T."/>
        </authorList>
    </citation>
    <scope>NUCLEOTIDE SEQUENCE [LARGE SCALE GENOMIC DNA]</scope>
    <source>
        <strain evidence="1 2">RmlP001</strain>
    </source>
</reference>
<proteinExistence type="predicted"/>
<dbReference type="GO" id="GO:0003824">
    <property type="term" value="F:catalytic activity"/>
    <property type="evidence" value="ECO:0007669"/>
    <property type="project" value="InterPro"/>
</dbReference>
<dbReference type="InterPro" id="IPR003673">
    <property type="entry name" value="CoA-Trfase_fam_III"/>
</dbReference>